<dbReference type="PANTHER" id="PTHR43217">
    <property type="entry name" value="SUCCINATE SEMIALDEHYDE DEHYDROGENASE [NAD(P)+] SAD"/>
    <property type="match status" value="1"/>
</dbReference>
<keyword evidence="2" id="KW-0521">NADP</keyword>
<protein>
    <submittedName>
        <fullName evidence="5">Aldehyde dehydrogenase family protein</fullName>
    </submittedName>
</protein>
<keyword evidence="6" id="KW-1185">Reference proteome</keyword>
<dbReference type="InterPro" id="IPR016163">
    <property type="entry name" value="Ald_DH_C"/>
</dbReference>
<evidence type="ECO:0000256" key="3">
    <source>
        <dbReference type="ARBA" id="ARBA00023002"/>
    </source>
</evidence>
<evidence type="ECO:0000259" key="4">
    <source>
        <dbReference type="Pfam" id="PF00171"/>
    </source>
</evidence>
<evidence type="ECO:0000256" key="1">
    <source>
        <dbReference type="ARBA" id="ARBA00009986"/>
    </source>
</evidence>
<dbReference type="InterPro" id="IPR016162">
    <property type="entry name" value="Ald_DH_N"/>
</dbReference>
<dbReference type="InterPro" id="IPR015590">
    <property type="entry name" value="Aldehyde_DH_dom"/>
</dbReference>
<evidence type="ECO:0000256" key="2">
    <source>
        <dbReference type="ARBA" id="ARBA00022857"/>
    </source>
</evidence>
<dbReference type="CDD" id="cd07100">
    <property type="entry name" value="ALDH_SSADH1_GabD1"/>
    <property type="match status" value="1"/>
</dbReference>
<sequence length="457" mass="48901">MAIATINPATGETLRTFDPIGEEEVERRLALAASAFQEYRAVDFKQRAVWMHAAAGLLRAEQDRLARLVTTEMGKTLAAAHCEVDMCVREMRFFADHAEEFLADESADGPAVGARQAYVRYQPLGAVLGITSWDFPLWQVVRSAAPALMAGNVCLFKHAPNVPQTALHLGGLFARAGFPEGCAQVLPIEPEQVEPLLRDRRVAAVTLTGADREGRPVAAIAGWEIKKTVLELGGSDPYVVMPSADLGEATAVGVTSRVRNNGQSSVAAKRFIVHEEVYDDFAGLFVALMESLRLGDPADEATDVGPLATRQGRDHVESQVANAAGLGARVLCGGVSPDRPGWFYEPTVITGITSEMRVFHEEVRGPVAALYRVADIDEAIALANATPFGLAAAAWSGDVAEQERLVSEIEAGMVYVNGMVSAYPQLPFGGVKGSGYGRGLSAYGIREFCGAKTVWIG</sequence>
<dbReference type="Pfam" id="PF00171">
    <property type="entry name" value="Aldedh"/>
    <property type="match status" value="1"/>
</dbReference>
<dbReference type="InterPro" id="IPR047110">
    <property type="entry name" value="GABD/Sad-like"/>
</dbReference>
<proteinExistence type="inferred from homology"/>
<evidence type="ECO:0000313" key="5">
    <source>
        <dbReference type="EMBL" id="MFC7599252.1"/>
    </source>
</evidence>
<dbReference type="SUPFAM" id="SSF53720">
    <property type="entry name" value="ALDH-like"/>
    <property type="match status" value="1"/>
</dbReference>
<accession>A0ABW2ST91</accession>
<dbReference type="PANTHER" id="PTHR43217:SF1">
    <property type="entry name" value="SUCCINATE SEMIALDEHYDE DEHYDROGENASE [NAD(P)+] SAD"/>
    <property type="match status" value="1"/>
</dbReference>
<dbReference type="RefSeq" id="WP_343976598.1">
    <property type="nucleotide sequence ID" value="NZ_BAAAGK010000139.1"/>
</dbReference>
<dbReference type="Proteomes" id="UP001596514">
    <property type="component" value="Unassembled WGS sequence"/>
</dbReference>
<evidence type="ECO:0000313" key="6">
    <source>
        <dbReference type="Proteomes" id="UP001596514"/>
    </source>
</evidence>
<dbReference type="InterPro" id="IPR016161">
    <property type="entry name" value="Ald_DH/histidinol_DH"/>
</dbReference>
<dbReference type="EMBL" id="JBHTEE010000001">
    <property type="protein sequence ID" value="MFC7599252.1"/>
    <property type="molecule type" value="Genomic_DNA"/>
</dbReference>
<reference evidence="6" key="1">
    <citation type="journal article" date="2019" name="Int. J. Syst. Evol. Microbiol.">
        <title>The Global Catalogue of Microorganisms (GCM) 10K type strain sequencing project: providing services to taxonomists for standard genome sequencing and annotation.</title>
        <authorList>
            <consortium name="The Broad Institute Genomics Platform"/>
            <consortium name="The Broad Institute Genome Sequencing Center for Infectious Disease"/>
            <person name="Wu L."/>
            <person name="Ma J."/>
        </authorList>
    </citation>
    <scope>NUCLEOTIDE SEQUENCE [LARGE SCALE GENOMIC DNA]</scope>
    <source>
        <strain evidence="6">JCM 10083</strain>
    </source>
</reference>
<name>A0ABW2ST91_9ACTN</name>
<comment type="similarity">
    <text evidence="1">Belongs to the aldehyde dehydrogenase family.</text>
</comment>
<feature type="domain" description="Aldehyde dehydrogenase" evidence="4">
    <location>
        <begin position="3"/>
        <end position="454"/>
    </location>
</feature>
<dbReference type="Gene3D" id="3.40.309.10">
    <property type="entry name" value="Aldehyde Dehydrogenase, Chain A, domain 2"/>
    <property type="match status" value="1"/>
</dbReference>
<dbReference type="Gene3D" id="3.40.605.10">
    <property type="entry name" value="Aldehyde Dehydrogenase, Chain A, domain 1"/>
    <property type="match status" value="1"/>
</dbReference>
<comment type="caution">
    <text evidence="5">The sequence shown here is derived from an EMBL/GenBank/DDBJ whole genome shotgun (WGS) entry which is preliminary data.</text>
</comment>
<dbReference type="InterPro" id="IPR044148">
    <property type="entry name" value="ALDH_GabD1-like"/>
</dbReference>
<keyword evidence="3" id="KW-0560">Oxidoreductase</keyword>
<gene>
    <name evidence="5" type="ORF">ACFQVD_03900</name>
</gene>
<organism evidence="5 6">
    <name type="scientific">Streptosporangium amethystogenes subsp. fukuiense</name>
    <dbReference type="NCBI Taxonomy" id="698418"/>
    <lineage>
        <taxon>Bacteria</taxon>
        <taxon>Bacillati</taxon>
        <taxon>Actinomycetota</taxon>
        <taxon>Actinomycetes</taxon>
        <taxon>Streptosporangiales</taxon>
        <taxon>Streptosporangiaceae</taxon>
        <taxon>Streptosporangium</taxon>
    </lineage>
</organism>